<feature type="compositionally biased region" description="Pro residues" evidence="1">
    <location>
        <begin position="182"/>
        <end position="192"/>
    </location>
</feature>
<proteinExistence type="predicted"/>
<feature type="compositionally biased region" description="Gly residues" evidence="1">
    <location>
        <begin position="111"/>
        <end position="120"/>
    </location>
</feature>
<feature type="compositionally biased region" description="Low complexity" evidence="1">
    <location>
        <begin position="82"/>
        <end position="98"/>
    </location>
</feature>
<feature type="region of interest" description="Disordered" evidence="1">
    <location>
        <begin position="39"/>
        <end position="215"/>
    </location>
</feature>
<protein>
    <submittedName>
        <fullName evidence="2">ARL6IP4 isoform 7</fullName>
    </submittedName>
</protein>
<accession>A0A2J8MCZ9</accession>
<dbReference type="Proteomes" id="UP000236370">
    <property type="component" value="Unassembled WGS sequence"/>
</dbReference>
<evidence type="ECO:0000256" key="1">
    <source>
        <dbReference type="SAM" id="MobiDB-lite"/>
    </source>
</evidence>
<gene>
    <name evidence="2" type="ORF">CK820_G0021581</name>
</gene>
<evidence type="ECO:0000313" key="2">
    <source>
        <dbReference type="EMBL" id="PNI57376.1"/>
    </source>
</evidence>
<organism evidence="2 3">
    <name type="scientific">Pan troglodytes</name>
    <name type="common">Chimpanzee</name>
    <dbReference type="NCBI Taxonomy" id="9598"/>
    <lineage>
        <taxon>Eukaryota</taxon>
        <taxon>Metazoa</taxon>
        <taxon>Chordata</taxon>
        <taxon>Craniata</taxon>
        <taxon>Vertebrata</taxon>
        <taxon>Euteleostomi</taxon>
        <taxon>Mammalia</taxon>
        <taxon>Eutheria</taxon>
        <taxon>Euarchontoglires</taxon>
        <taxon>Primates</taxon>
        <taxon>Haplorrhini</taxon>
        <taxon>Catarrhini</taxon>
        <taxon>Hominidae</taxon>
        <taxon>Pan</taxon>
    </lineage>
</organism>
<reference evidence="2 3" key="1">
    <citation type="submission" date="2017-12" db="EMBL/GenBank/DDBJ databases">
        <title>High-resolution comparative analysis of great ape genomes.</title>
        <authorList>
            <person name="Pollen A."/>
            <person name="Hastie A."/>
            <person name="Hormozdiari F."/>
            <person name="Dougherty M."/>
            <person name="Liu R."/>
            <person name="Chaisson M."/>
            <person name="Hoppe E."/>
            <person name="Hill C."/>
            <person name="Pang A."/>
            <person name="Hillier L."/>
            <person name="Baker C."/>
            <person name="Armstrong J."/>
            <person name="Shendure J."/>
            <person name="Paten B."/>
            <person name="Wilson R."/>
            <person name="Chao H."/>
            <person name="Schneider V."/>
            <person name="Ventura M."/>
            <person name="Kronenberg Z."/>
            <person name="Murali S."/>
            <person name="Gordon D."/>
            <person name="Cantsilieris S."/>
            <person name="Munson K."/>
            <person name="Nelson B."/>
            <person name="Raja A."/>
            <person name="Underwood J."/>
            <person name="Diekhans M."/>
            <person name="Fiddes I."/>
            <person name="Haussler D."/>
            <person name="Eichler E."/>
        </authorList>
    </citation>
    <scope>NUCLEOTIDE SEQUENCE [LARGE SCALE GENOMIC DNA]</scope>
    <source>
        <strain evidence="2">Yerkes chimp pedigree #C0471</strain>
    </source>
</reference>
<dbReference type="EMBL" id="NBAG03000260">
    <property type="protein sequence ID" value="PNI57376.1"/>
    <property type="molecule type" value="Genomic_DNA"/>
</dbReference>
<sequence>MERAGPAGKEGGAREGRLLPRAPGAWVLRACAERAALEAGAASADTGVRGCGARGPAPLLASAGGGRARDGTWGVRTKGSGAALPSRTASRAAPRPEASSPPLPLEKARGGLSGPQGGRARGAMAHVGSRKRSRSRSRSRGRGSEKRKKKSRKDASRNCSASTSQGRKASTAPGAEVLLAPLLPPRPPPLPPVMAGRSGGSIRTRGGRRRRRGRS</sequence>
<feature type="compositionally biased region" description="Polar residues" evidence="1">
    <location>
        <begin position="157"/>
        <end position="168"/>
    </location>
</feature>
<dbReference type="AlphaFoldDB" id="A0A2J8MCZ9"/>
<feature type="region of interest" description="Disordered" evidence="1">
    <location>
        <begin position="1"/>
        <end position="20"/>
    </location>
</feature>
<feature type="compositionally biased region" description="Basic residues" evidence="1">
    <location>
        <begin position="128"/>
        <end position="152"/>
    </location>
</feature>
<feature type="compositionally biased region" description="Basic residues" evidence="1">
    <location>
        <begin position="205"/>
        <end position="215"/>
    </location>
</feature>
<comment type="caution">
    <text evidence="2">The sequence shown here is derived from an EMBL/GenBank/DDBJ whole genome shotgun (WGS) entry which is preliminary data.</text>
</comment>
<name>A0A2J8MCZ9_PANTR</name>
<evidence type="ECO:0000313" key="3">
    <source>
        <dbReference type="Proteomes" id="UP000236370"/>
    </source>
</evidence>